<dbReference type="EMBL" id="JAWDGP010004247">
    <property type="protein sequence ID" value="KAK3766171.1"/>
    <property type="molecule type" value="Genomic_DNA"/>
</dbReference>
<proteinExistence type="predicted"/>
<keyword evidence="3" id="KW-1185">Reference proteome</keyword>
<sequence length="145" mass="15995">MILLQETPTKSRNLVRKIKAPNNIKSVKDANWVQLSLVVYEKDAKAMEIRNVGQFKYDEISGQLLVIQESSDVQSLGKSDFSDRREVQLTNGLSGALLYRERRREAPRDGTGQDLGEQHNRVVIGGAEGLGDLPDPGNGCEGVMA</sequence>
<accession>A0AAE1DD66</accession>
<evidence type="ECO:0000256" key="1">
    <source>
        <dbReference type="SAM" id="MobiDB-lite"/>
    </source>
</evidence>
<evidence type="ECO:0000313" key="2">
    <source>
        <dbReference type="EMBL" id="KAK3766171.1"/>
    </source>
</evidence>
<name>A0AAE1DD66_9GAST</name>
<evidence type="ECO:0000313" key="3">
    <source>
        <dbReference type="Proteomes" id="UP001283361"/>
    </source>
</evidence>
<feature type="region of interest" description="Disordered" evidence="1">
    <location>
        <begin position="126"/>
        <end position="145"/>
    </location>
</feature>
<reference evidence="2" key="1">
    <citation type="journal article" date="2023" name="G3 (Bethesda)">
        <title>A reference genome for the long-term kleptoplast-retaining sea slug Elysia crispata morphotype clarki.</title>
        <authorList>
            <person name="Eastman K.E."/>
            <person name="Pendleton A.L."/>
            <person name="Shaikh M.A."/>
            <person name="Suttiyut T."/>
            <person name="Ogas R."/>
            <person name="Tomko P."/>
            <person name="Gavelis G."/>
            <person name="Widhalm J.R."/>
            <person name="Wisecaver J.H."/>
        </authorList>
    </citation>
    <scope>NUCLEOTIDE SEQUENCE</scope>
    <source>
        <strain evidence="2">ECLA1</strain>
    </source>
</reference>
<dbReference type="Proteomes" id="UP001283361">
    <property type="component" value="Unassembled WGS sequence"/>
</dbReference>
<organism evidence="2 3">
    <name type="scientific">Elysia crispata</name>
    <name type="common">lettuce slug</name>
    <dbReference type="NCBI Taxonomy" id="231223"/>
    <lineage>
        <taxon>Eukaryota</taxon>
        <taxon>Metazoa</taxon>
        <taxon>Spiralia</taxon>
        <taxon>Lophotrochozoa</taxon>
        <taxon>Mollusca</taxon>
        <taxon>Gastropoda</taxon>
        <taxon>Heterobranchia</taxon>
        <taxon>Euthyneura</taxon>
        <taxon>Panpulmonata</taxon>
        <taxon>Sacoglossa</taxon>
        <taxon>Placobranchoidea</taxon>
        <taxon>Plakobranchidae</taxon>
        <taxon>Elysia</taxon>
    </lineage>
</organism>
<dbReference type="AlphaFoldDB" id="A0AAE1DD66"/>
<gene>
    <name evidence="2" type="ORF">RRG08_025172</name>
</gene>
<comment type="caution">
    <text evidence="2">The sequence shown here is derived from an EMBL/GenBank/DDBJ whole genome shotgun (WGS) entry which is preliminary data.</text>
</comment>
<protein>
    <submittedName>
        <fullName evidence="2">Uncharacterized protein</fullName>
    </submittedName>
</protein>